<dbReference type="EMBL" id="JABXJJ020000050">
    <property type="protein sequence ID" value="MDI5973701.1"/>
    <property type="molecule type" value="Genomic_DNA"/>
</dbReference>
<dbReference type="InterPro" id="IPR058323">
    <property type="entry name" value="DUF8010"/>
</dbReference>
<dbReference type="Pfam" id="PF26035">
    <property type="entry name" value="DUF8010"/>
    <property type="match status" value="1"/>
</dbReference>
<dbReference type="RefSeq" id="WP_271317925.1">
    <property type="nucleotide sequence ID" value="NZ_JABXJJ020000050.1"/>
</dbReference>
<evidence type="ECO:0000259" key="2">
    <source>
        <dbReference type="Pfam" id="PF26572"/>
    </source>
</evidence>
<sequence>MTVLRPAGAGQVADLAAFLGRLVRWDKAAVVRLQGVPVPGGAAVGVFGRPPFGDVLAVRTVELAGDEPVADVTVSAGQLLDGIDESAGRAVVPPGVTGPSWAGVLPPRDGWERTAEPAAALLRATAAEVVAEFRSRTEALPADQRTRARLDALAEEIWSRSLPGTALPLRAVHAAHALGFLRPVRAAVGAGAVAPLDAAAGDAGTALLARGPWLRLRTPYGSVAVRRAVPKLSVRPV</sequence>
<dbReference type="AlphaFoldDB" id="A0AA90H876"/>
<dbReference type="Pfam" id="PF26572">
    <property type="entry name" value="DUF8185"/>
    <property type="match status" value="1"/>
</dbReference>
<proteinExistence type="predicted"/>
<evidence type="ECO:0000313" key="3">
    <source>
        <dbReference type="EMBL" id="MDI5973701.1"/>
    </source>
</evidence>
<feature type="domain" description="DUF8185" evidence="2">
    <location>
        <begin position="106"/>
        <end position="228"/>
    </location>
</feature>
<dbReference type="InterPro" id="IPR058498">
    <property type="entry name" value="DUF8185"/>
</dbReference>
<protein>
    <submittedName>
        <fullName evidence="3">Uncharacterized protein</fullName>
    </submittedName>
</protein>
<reference evidence="3" key="1">
    <citation type="submission" date="2023-05" db="EMBL/GenBank/DDBJ databases">
        <title>Streptantibioticus silvisoli sp. nov., acidotolerant actinomycetes 1 from pine litter.</title>
        <authorList>
            <person name="Swiecimska M."/>
            <person name="Golinska P."/>
            <person name="Sangal V."/>
            <person name="Wachnowicz B."/>
            <person name="Goodfellow M."/>
        </authorList>
    </citation>
    <scope>NUCLEOTIDE SEQUENCE</scope>
    <source>
        <strain evidence="3">SL13</strain>
    </source>
</reference>
<evidence type="ECO:0000259" key="1">
    <source>
        <dbReference type="Pfam" id="PF26035"/>
    </source>
</evidence>
<comment type="caution">
    <text evidence="3">The sequence shown here is derived from an EMBL/GenBank/DDBJ whole genome shotgun (WGS) entry which is preliminary data.</text>
</comment>
<name>A0AA90H876_9ACTN</name>
<feature type="domain" description="DUF8010" evidence="1">
    <location>
        <begin position="3"/>
        <end position="103"/>
    </location>
</feature>
<organism evidence="3">
    <name type="scientific">Streptantibioticus silvisoli</name>
    <dbReference type="NCBI Taxonomy" id="2705255"/>
    <lineage>
        <taxon>Bacteria</taxon>
        <taxon>Bacillati</taxon>
        <taxon>Actinomycetota</taxon>
        <taxon>Actinomycetes</taxon>
        <taxon>Kitasatosporales</taxon>
        <taxon>Streptomycetaceae</taxon>
        <taxon>Streptantibioticus</taxon>
    </lineage>
</organism>
<accession>A0AA90H876</accession>
<gene>
    <name evidence="3" type="ORF">POF50_030910</name>
</gene>